<evidence type="ECO:0000256" key="4">
    <source>
        <dbReference type="ARBA" id="ARBA00022884"/>
    </source>
</evidence>
<name>A0A813FUP0_POLGL</name>
<keyword evidence="3" id="KW-0810">Translation regulation</keyword>
<dbReference type="GO" id="GO:0016281">
    <property type="term" value="C:eukaryotic translation initiation factor 4F complex"/>
    <property type="evidence" value="ECO:0007669"/>
    <property type="project" value="TreeGrafter"/>
</dbReference>
<dbReference type="AlphaFoldDB" id="A0A813FUP0"/>
<comment type="similarity">
    <text evidence="1 6">Belongs to the eukaryotic initiation factor 4E family.</text>
</comment>
<gene>
    <name evidence="7" type="ORF">PGLA1383_LOCUS35389</name>
</gene>
<sequence length="232" mass="26159">MVFLSFNTAITPADDICGELDDADDGEEVPSTLRLRHKWVIWKQLMSTGTKAMAYGESTKQIATCETVEEFWRTWDRLPQPSELLTKRMVLNVADGFHIVDALMVFREGVLPQWEDVANADGGHFQFQLKASLGKGQIDEYWNNLILGIIGGCIDPVDMITGVRLVDKLGAGRSNSTGNIRVEVWFNDIKRHKAVQTLQRNIERCLATKTLEGRIGLVPKAELKNHKLTRHQ</sequence>
<dbReference type="EMBL" id="CAJNNV010026266">
    <property type="protein sequence ID" value="CAE8617729.1"/>
    <property type="molecule type" value="Genomic_DNA"/>
</dbReference>
<dbReference type="Gene3D" id="3.30.760.10">
    <property type="entry name" value="RNA Cap, Translation Initiation Factor Eif4e"/>
    <property type="match status" value="1"/>
</dbReference>
<evidence type="ECO:0000256" key="1">
    <source>
        <dbReference type="ARBA" id="ARBA00009860"/>
    </source>
</evidence>
<accession>A0A813FUP0</accession>
<dbReference type="GO" id="GO:0006417">
    <property type="term" value="P:regulation of translation"/>
    <property type="evidence" value="ECO:0007669"/>
    <property type="project" value="UniProtKB-KW"/>
</dbReference>
<evidence type="ECO:0000256" key="6">
    <source>
        <dbReference type="RuleBase" id="RU004374"/>
    </source>
</evidence>
<organism evidence="7 8">
    <name type="scientific">Polarella glacialis</name>
    <name type="common">Dinoflagellate</name>
    <dbReference type="NCBI Taxonomy" id="89957"/>
    <lineage>
        <taxon>Eukaryota</taxon>
        <taxon>Sar</taxon>
        <taxon>Alveolata</taxon>
        <taxon>Dinophyceae</taxon>
        <taxon>Suessiales</taxon>
        <taxon>Suessiaceae</taxon>
        <taxon>Polarella</taxon>
    </lineage>
</organism>
<evidence type="ECO:0000256" key="2">
    <source>
        <dbReference type="ARBA" id="ARBA00022540"/>
    </source>
</evidence>
<dbReference type="PANTHER" id="PTHR11960">
    <property type="entry name" value="EUKARYOTIC TRANSLATION INITIATION FACTOR 4E RELATED"/>
    <property type="match status" value="1"/>
</dbReference>
<evidence type="ECO:0000313" key="8">
    <source>
        <dbReference type="Proteomes" id="UP000654075"/>
    </source>
</evidence>
<evidence type="ECO:0000313" key="7">
    <source>
        <dbReference type="EMBL" id="CAE8617729.1"/>
    </source>
</evidence>
<dbReference type="GO" id="GO:0003743">
    <property type="term" value="F:translation initiation factor activity"/>
    <property type="evidence" value="ECO:0007669"/>
    <property type="project" value="UniProtKB-KW"/>
</dbReference>
<dbReference type="SUPFAM" id="SSF55418">
    <property type="entry name" value="eIF4e-like"/>
    <property type="match status" value="1"/>
</dbReference>
<dbReference type="Pfam" id="PF01652">
    <property type="entry name" value="IF4E"/>
    <property type="match status" value="1"/>
</dbReference>
<dbReference type="PANTHER" id="PTHR11960:SF8">
    <property type="entry name" value="EUKARYOTIC TRANSLATION INITIATION FACTOR 4E1-RELATED"/>
    <property type="match status" value="1"/>
</dbReference>
<keyword evidence="2 6" id="KW-0396">Initiation factor</keyword>
<evidence type="ECO:0000256" key="5">
    <source>
        <dbReference type="ARBA" id="ARBA00022917"/>
    </source>
</evidence>
<dbReference type="OMA" id="QWEDAAN"/>
<comment type="caution">
    <text evidence="7">The sequence shown here is derived from an EMBL/GenBank/DDBJ whole genome shotgun (WGS) entry which is preliminary data.</text>
</comment>
<evidence type="ECO:0008006" key="9">
    <source>
        <dbReference type="Google" id="ProtNLM"/>
    </source>
</evidence>
<dbReference type="InterPro" id="IPR001040">
    <property type="entry name" value="TIF_eIF_4E"/>
</dbReference>
<evidence type="ECO:0000256" key="3">
    <source>
        <dbReference type="ARBA" id="ARBA00022845"/>
    </source>
</evidence>
<reference evidence="7" key="1">
    <citation type="submission" date="2021-02" db="EMBL/GenBank/DDBJ databases">
        <authorList>
            <person name="Dougan E. K."/>
            <person name="Rhodes N."/>
            <person name="Thang M."/>
            <person name="Chan C."/>
        </authorList>
    </citation>
    <scope>NUCLEOTIDE SEQUENCE</scope>
</reference>
<dbReference type="InterPro" id="IPR023398">
    <property type="entry name" value="TIF_eIF4e-like"/>
</dbReference>
<keyword evidence="4 6" id="KW-0694">RNA-binding</keyword>
<keyword evidence="5 6" id="KW-0648">Protein biosynthesis</keyword>
<dbReference type="Proteomes" id="UP000654075">
    <property type="component" value="Unassembled WGS sequence"/>
</dbReference>
<protein>
    <recommendedName>
        <fullName evidence="9">Eukaryotic translation initiation factor 4E</fullName>
    </recommendedName>
</protein>
<keyword evidence="8" id="KW-1185">Reference proteome</keyword>
<dbReference type="GO" id="GO:0000340">
    <property type="term" value="F:RNA 7-methylguanosine cap binding"/>
    <property type="evidence" value="ECO:0007669"/>
    <property type="project" value="TreeGrafter"/>
</dbReference>
<dbReference type="OrthoDB" id="590761at2759"/>
<proteinExistence type="inferred from homology"/>